<dbReference type="SUPFAM" id="SSF50621">
    <property type="entry name" value="Alanine racemase C-terminal domain-like"/>
    <property type="match status" value="1"/>
</dbReference>
<dbReference type="Gene3D" id="3.20.20.10">
    <property type="entry name" value="Alanine racemase"/>
    <property type="match status" value="1"/>
</dbReference>
<evidence type="ECO:0000256" key="3">
    <source>
        <dbReference type="ARBA" id="ARBA00023235"/>
    </source>
</evidence>
<evidence type="ECO:0000256" key="5">
    <source>
        <dbReference type="PIRSR" id="PIRSR600821-52"/>
    </source>
</evidence>
<dbReference type="Pfam" id="PF00842">
    <property type="entry name" value="Ala_racemase_C"/>
    <property type="match status" value="1"/>
</dbReference>
<dbReference type="CDD" id="cd00430">
    <property type="entry name" value="PLPDE_III_AR"/>
    <property type="match status" value="1"/>
</dbReference>
<dbReference type="PRINTS" id="PR00992">
    <property type="entry name" value="ALARACEMASE"/>
</dbReference>
<dbReference type="NCBIfam" id="TIGR00492">
    <property type="entry name" value="alr"/>
    <property type="match status" value="1"/>
</dbReference>
<comment type="cofactor">
    <cofactor evidence="1 4">
        <name>pyridoxal 5'-phosphate</name>
        <dbReference type="ChEBI" id="CHEBI:597326"/>
    </cofactor>
</comment>
<keyword evidence="3" id="KW-0413">Isomerase</keyword>
<dbReference type="GO" id="GO:0030170">
    <property type="term" value="F:pyridoxal phosphate binding"/>
    <property type="evidence" value="ECO:0007669"/>
    <property type="project" value="TreeGrafter"/>
</dbReference>
<proteinExistence type="predicted"/>
<dbReference type="InterPro" id="IPR000821">
    <property type="entry name" value="Ala_racemase"/>
</dbReference>
<organism evidence="8 9">
    <name type="scientific">Aquella oligotrophica</name>
    <dbReference type="NCBI Taxonomy" id="2067065"/>
    <lineage>
        <taxon>Bacteria</taxon>
        <taxon>Pseudomonadati</taxon>
        <taxon>Pseudomonadota</taxon>
        <taxon>Betaproteobacteria</taxon>
        <taxon>Neisseriales</taxon>
        <taxon>Neisseriaceae</taxon>
        <taxon>Aquella</taxon>
    </lineage>
</organism>
<dbReference type="Pfam" id="PF01168">
    <property type="entry name" value="Ala_racemase_N"/>
    <property type="match status" value="1"/>
</dbReference>
<dbReference type="GO" id="GO:0008784">
    <property type="term" value="F:alanine racemase activity"/>
    <property type="evidence" value="ECO:0007669"/>
    <property type="project" value="InterPro"/>
</dbReference>
<dbReference type="InterPro" id="IPR020622">
    <property type="entry name" value="Ala_racemase_pyridoxalP-BS"/>
</dbReference>
<evidence type="ECO:0000256" key="4">
    <source>
        <dbReference type="PIRSR" id="PIRSR600821-50"/>
    </source>
</evidence>
<protein>
    <submittedName>
        <fullName evidence="8">Alanine racemase</fullName>
    </submittedName>
</protein>
<evidence type="ECO:0000256" key="2">
    <source>
        <dbReference type="ARBA" id="ARBA00022898"/>
    </source>
</evidence>
<feature type="signal peptide" evidence="6">
    <location>
        <begin position="1"/>
        <end position="22"/>
    </location>
</feature>
<feature type="domain" description="Alanine racemase C-terminal" evidence="7">
    <location>
        <begin position="293"/>
        <end position="429"/>
    </location>
</feature>
<dbReference type="Gene3D" id="2.40.37.10">
    <property type="entry name" value="Lyase, Ornithine Decarboxylase, Chain A, domain 1"/>
    <property type="match status" value="1"/>
</dbReference>
<dbReference type="EMBL" id="CP024847">
    <property type="protein sequence ID" value="AUR51136.1"/>
    <property type="molecule type" value="Genomic_DNA"/>
</dbReference>
<sequence>MHKLRLLTILGAVTLSSLNSFALDSVANADPRGNITINQKTTPATNFVEISPAAYYHNLQEIRKMVGPNVKICAVMKSNAYGHGIDNLIAEALKANVDYIAAVDNNEFRLLSNRIKAAHKKTHLLRIAPVTKAELIEAQRGNWNVEEIAGSLEEAKMLSDTAVELSKKLGRKVIIAIHVNVETGMGRMGFRDVNEIKQAITLPNLKLVGIMTHFAKDYEDPPIDYTATRAQLDTFESVVKELNLDKSVIQHVANSGAAAKFPWARKDMVRVGSLTYGEDLDDRQDPHHVLQPVMPSFKSTVAIIERNVPPHSPINYDAMQYTRSDKPSTTATLRIGYYNGFPQYAFQESAVVLIRGQKFPVIGKTSMNMLVIDITDENQQNPVKLGDEVVLVGKQGTQQITWDEFAARNKMGIVEQVLLIGNQSPHVIIKDK</sequence>
<dbReference type="InterPro" id="IPR011079">
    <property type="entry name" value="Ala_racemase_C"/>
</dbReference>
<dbReference type="AlphaFoldDB" id="A0A2I7N3U9"/>
<evidence type="ECO:0000313" key="8">
    <source>
        <dbReference type="EMBL" id="AUR51136.1"/>
    </source>
</evidence>
<keyword evidence="9" id="KW-1185">Reference proteome</keyword>
<dbReference type="OrthoDB" id="9813814at2"/>
<reference evidence="9" key="1">
    <citation type="submission" date="2017-11" db="EMBL/GenBank/DDBJ databases">
        <authorList>
            <person name="Chan K.G."/>
            <person name="Lee L.S."/>
        </authorList>
    </citation>
    <scope>NUCLEOTIDE SEQUENCE [LARGE SCALE GENOMIC DNA]</scope>
    <source>
        <strain evidence="9">DSM 100970</strain>
    </source>
</reference>
<feature type="binding site" evidence="5">
    <location>
        <position position="367"/>
    </location>
    <ligand>
        <name>substrate</name>
    </ligand>
</feature>
<dbReference type="InterPro" id="IPR029066">
    <property type="entry name" value="PLP-binding_barrel"/>
</dbReference>
<feature type="binding site" evidence="5">
    <location>
        <position position="187"/>
    </location>
    <ligand>
        <name>substrate</name>
    </ligand>
</feature>
<evidence type="ECO:0000259" key="7">
    <source>
        <dbReference type="SMART" id="SM01005"/>
    </source>
</evidence>
<feature type="modified residue" description="N6-(pyridoxal phosphate)lysine" evidence="4">
    <location>
        <position position="77"/>
    </location>
</feature>
<feature type="chain" id="PRO_5014354334" evidence="6">
    <location>
        <begin position="23"/>
        <end position="432"/>
    </location>
</feature>
<dbReference type="RefSeq" id="WP_102950436.1">
    <property type="nucleotide sequence ID" value="NZ_CP024847.1"/>
</dbReference>
<evidence type="ECO:0000256" key="6">
    <source>
        <dbReference type="SAM" id="SignalP"/>
    </source>
</evidence>
<accession>A0A2I7N3U9</accession>
<dbReference type="KEGG" id="nba:CUN60_02065"/>
<dbReference type="PANTHER" id="PTHR30511">
    <property type="entry name" value="ALANINE RACEMASE"/>
    <property type="match status" value="1"/>
</dbReference>
<dbReference type="GO" id="GO:0030632">
    <property type="term" value="P:D-alanine biosynthetic process"/>
    <property type="evidence" value="ECO:0007669"/>
    <property type="project" value="TreeGrafter"/>
</dbReference>
<dbReference type="InterPro" id="IPR001608">
    <property type="entry name" value="Ala_racemase_N"/>
</dbReference>
<dbReference type="PANTHER" id="PTHR30511:SF0">
    <property type="entry name" value="ALANINE RACEMASE, CATABOLIC-RELATED"/>
    <property type="match status" value="1"/>
</dbReference>
<gene>
    <name evidence="8" type="primary">alr</name>
    <name evidence="8" type="ORF">CUN60_02065</name>
</gene>
<dbReference type="GO" id="GO:0005829">
    <property type="term" value="C:cytosol"/>
    <property type="evidence" value="ECO:0007669"/>
    <property type="project" value="TreeGrafter"/>
</dbReference>
<name>A0A2I7N3U9_9NEIS</name>
<evidence type="ECO:0000313" key="9">
    <source>
        <dbReference type="Proteomes" id="UP000236655"/>
    </source>
</evidence>
<dbReference type="PROSITE" id="PS00395">
    <property type="entry name" value="ALANINE_RACEMASE"/>
    <property type="match status" value="1"/>
</dbReference>
<dbReference type="Proteomes" id="UP000236655">
    <property type="component" value="Chromosome"/>
</dbReference>
<keyword evidence="6" id="KW-0732">Signal</keyword>
<dbReference type="InterPro" id="IPR009006">
    <property type="entry name" value="Ala_racemase/Decarboxylase_C"/>
</dbReference>
<dbReference type="SMART" id="SM01005">
    <property type="entry name" value="Ala_racemase_C"/>
    <property type="match status" value="1"/>
</dbReference>
<evidence type="ECO:0000256" key="1">
    <source>
        <dbReference type="ARBA" id="ARBA00001933"/>
    </source>
</evidence>
<dbReference type="SUPFAM" id="SSF51419">
    <property type="entry name" value="PLP-binding barrel"/>
    <property type="match status" value="1"/>
</dbReference>
<keyword evidence="2 4" id="KW-0663">Pyridoxal phosphate</keyword>